<dbReference type="InterPro" id="IPR009635">
    <property type="entry name" value="NPDC1"/>
</dbReference>
<keyword evidence="2" id="KW-1133">Transmembrane helix</keyword>
<feature type="chain" id="PRO_5028409262" evidence="3">
    <location>
        <begin position="20"/>
        <end position="456"/>
    </location>
</feature>
<evidence type="ECO:0000256" key="1">
    <source>
        <dbReference type="SAM" id="MobiDB-lite"/>
    </source>
</evidence>
<dbReference type="InParanoid" id="A0A6P7FS81"/>
<dbReference type="OrthoDB" id="6764815at2759"/>
<dbReference type="KEGG" id="dvv:114330641"/>
<name>A0A6P7FS81_DIAVI</name>
<evidence type="ECO:0000313" key="4">
    <source>
        <dbReference type="RefSeq" id="XP_028135843.1"/>
    </source>
</evidence>
<sequence>MKFTFICIVIVISCSVCACNDLDIFSGLNFDFDRPSKDVPSISDYDRPSYYTKFRYPYENVPIDDYEDPKIGELPDYDTNPEKLRNYREVIDWQRSHIHQHRPNHPHYKPKSVSPRVQYLLEKLAKNENYDIDPPNLPLLDDRRMYPFDDDLGLNFNNEKFEDRKERILDDLIFGANYRNNERLLRNDEDSEKNEERSQTMHHKVNENDSENKEFTSNRFSGVKVAEDPSEFAYLPSDSRFYKKLKTTTYVPETTIKIEKTVMLNELPTPAAADKLMVNLRSDKDTQESRKDGIEVVPIKPGIADVDSAGVYIIAIVAGISAAATVGLIAVGIGWYNLQKHVKNASDVEYPAYGVTGPNKDMSPSGDRRLAQSAQMYHYQHQKQQIIAMERAPPGDRHGSVSEAESDEENEEGDYTVYECPGLAPTGEMEVKNPLFQDDPTPAQTPATKANEEEKK</sequence>
<dbReference type="AlphaFoldDB" id="A0A6P7FS81"/>
<dbReference type="RefSeq" id="XP_028135843.1">
    <property type="nucleotide sequence ID" value="XM_028280042.1"/>
</dbReference>
<keyword evidence="2" id="KW-0812">Transmembrane</keyword>
<dbReference type="PROSITE" id="PS51257">
    <property type="entry name" value="PROKAR_LIPOPROTEIN"/>
    <property type="match status" value="1"/>
</dbReference>
<organism evidence="4">
    <name type="scientific">Diabrotica virgifera virgifera</name>
    <name type="common">western corn rootworm</name>
    <dbReference type="NCBI Taxonomy" id="50390"/>
    <lineage>
        <taxon>Eukaryota</taxon>
        <taxon>Metazoa</taxon>
        <taxon>Ecdysozoa</taxon>
        <taxon>Arthropoda</taxon>
        <taxon>Hexapoda</taxon>
        <taxon>Insecta</taxon>
        <taxon>Pterygota</taxon>
        <taxon>Neoptera</taxon>
        <taxon>Endopterygota</taxon>
        <taxon>Coleoptera</taxon>
        <taxon>Polyphaga</taxon>
        <taxon>Cucujiformia</taxon>
        <taxon>Chrysomeloidea</taxon>
        <taxon>Chrysomelidae</taxon>
        <taxon>Galerucinae</taxon>
        <taxon>Diabroticina</taxon>
        <taxon>Diabroticites</taxon>
        <taxon>Diabrotica</taxon>
    </lineage>
</organism>
<dbReference type="GO" id="GO:0016020">
    <property type="term" value="C:membrane"/>
    <property type="evidence" value="ECO:0007669"/>
    <property type="project" value="InterPro"/>
</dbReference>
<keyword evidence="2" id="KW-0472">Membrane</keyword>
<feature type="region of interest" description="Disordered" evidence="1">
    <location>
        <begin position="392"/>
        <end position="456"/>
    </location>
</feature>
<keyword evidence="3" id="KW-0732">Signal</keyword>
<feature type="transmembrane region" description="Helical" evidence="2">
    <location>
        <begin position="309"/>
        <end position="336"/>
    </location>
</feature>
<feature type="region of interest" description="Disordered" evidence="1">
    <location>
        <begin position="185"/>
        <end position="215"/>
    </location>
</feature>
<reference evidence="4" key="1">
    <citation type="submission" date="2025-08" db="UniProtKB">
        <authorList>
            <consortium name="RefSeq"/>
        </authorList>
    </citation>
    <scope>IDENTIFICATION</scope>
    <source>
        <tissue evidence="4">Whole insect</tissue>
    </source>
</reference>
<dbReference type="PANTHER" id="PTHR23352">
    <property type="entry name" value="NEURAL PROLIFERATION DIFFERENTIATION AND CONTROL PROTEIN-1 NPDC-1 PROTEIN"/>
    <property type="match status" value="1"/>
</dbReference>
<feature type="compositionally biased region" description="Acidic residues" evidence="1">
    <location>
        <begin position="404"/>
        <end position="414"/>
    </location>
</feature>
<evidence type="ECO:0000256" key="2">
    <source>
        <dbReference type="SAM" id="Phobius"/>
    </source>
</evidence>
<protein>
    <submittedName>
        <fullName evidence="4">Protein cab-1</fullName>
    </submittedName>
</protein>
<evidence type="ECO:0000256" key="3">
    <source>
        <dbReference type="SAM" id="SignalP"/>
    </source>
</evidence>
<dbReference type="Pfam" id="PF06809">
    <property type="entry name" value="NPDC1"/>
    <property type="match status" value="1"/>
</dbReference>
<gene>
    <name evidence="4" type="primary">LOC114330641</name>
</gene>
<dbReference type="PANTHER" id="PTHR23352:SF2">
    <property type="entry name" value="NEURAL PROLIFERATION DIFFERENTIATION AND CONTROL PROTEIN 1"/>
    <property type="match status" value="1"/>
</dbReference>
<accession>A0A6P7FS81</accession>
<feature type="signal peptide" evidence="3">
    <location>
        <begin position="1"/>
        <end position="19"/>
    </location>
</feature>
<proteinExistence type="predicted"/>